<keyword evidence="3 6" id="KW-0812">Transmembrane</keyword>
<keyword evidence="5 6" id="KW-0472">Membrane</keyword>
<dbReference type="GO" id="GO:0022857">
    <property type="term" value="F:transmembrane transporter activity"/>
    <property type="evidence" value="ECO:0007669"/>
    <property type="project" value="InterPro"/>
</dbReference>
<dbReference type="Pfam" id="PF07690">
    <property type="entry name" value="MFS_1"/>
    <property type="match status" value="1"/>
</dbReference>
<evidence type="ECO:0000313" key="9">
    <source>
        <dbReference type="Proteomes" id="UP000681425"/>
    </source>
</evidence>
<comment type="subcellular location">
    <subcellularLocation>
        <location evidence="1">Membrane</location>
        <topology evidence="1">Multi-pass membrane protein</topology>
    </subcellularLocation>
</comment>
<feature type="transmembrane region" description="Helical" evidence="6">
    <location>
        <begin position="381"/>
        <end position="398"/>
    </location>
</feature>
<evidence type="ECO:0000256" key="4">
    <source>
        <dbReference type="ARBA" id="ARBA00022989"/>
    </source>
</evidence>
<gene>
    <name evidence="8" type="ORF">KFK14_04505</name>
</gene>
<feature type="transmembrane region" description="Helical" evidence="6">
    <location>
        <begin position="134"/>
        <end position="158"/>
    </location>
</feature>
<dbReference type="AlphaFoldDB" id="A0A975K993"/>
<feature type="transmembrane region" description="Helical" evidence="6">
    <location>
        <begin position="285"/>
        <end position="305"/>
    </location>
</feature>
<dbReference type="Gene3D" id="1.20.1250.20">
    <property type="entry name" value="MFS general substrate transporter like domains"/>
    <property type="match status" value="1"/>
</dbReference>
<dbReference type="SUPFAM" id="SSF103473">
    <property type="entry name" value="MFS general substrate transporter"/>
    <property type="match status" value="1"/>
</dbReference>
<keyword evidence="9" id="KW-1185">Reference proteome</keyword>
<accession>A0A975K993</accession>
<dbReference type="InterPro" id="IPR011701">
    <property type="entry name" value="MFS"/>
</dbReference>
<dbReference type="EMBL" id="CP073910">
    <property type="protein sequence ID" value="QUT06709.1"/>
    <property type="molecule type" value="Genomic_DNA"/>
</dbReference>
<dbReference type="PANTHER" id="PTHR23505:SF79">
    <property type="entry name" value="PROTEIN SPINSTER"/>
    <property type="match status" value="1"/>
</dbReference>
<feature type="domain" description="Major facilitator superfamily (MFS) profile" evidence="7">
    <location>
        <begin position="9"/>
        <end position="402"/>
    </location>
</feature>
<dbReference type="GO" id="GO:0016020">
    <property type="term" value="C:membrane"/>
    <property type="evidence" value="ECO:0007669"/>
    <property type="project" value="UniProtKB-SubCell"/>
</dbReference>
<protein>
    <submittedName>
        <fullName evidence="8">MFS transporter</fullName>
    </submittedName>
</protein>
<name>A0A975K993_9SPHN</name>
<keyword evidence="2" id="KW-0813">Transport</keyword>
<dbReference type="CDD" id="cd17328">
    <property type="entry name" value="MFS_spinster_like"/>
    <property type="match status" value="1"/>
</dbReference>
<feature type="transmembrane region" description="Helical" evidence="6">
    <location>
        <begin position="215"/>
        <end position="237"/>
    </location>
</feature>
<feature type="transmembrane region" description="Helical" evidence="6">
    <location>
        <begin position="345"/>
        <end position="369"/>
    </location>
</feature>
<evidence type="ECO:0000259" key="7">
    <source>
        <dbReference type="PROSITE" id="PS50850"/>
    </source>
</evidence>
<dbReference type="KEGG" id="spph:KFK14_04505"/>
<feature type="transmembrane region" description="Helical" evidence="6">
    <location>
        <begin position="101"/>
        <end position="122"/>
    </location>
</feature>
<dbReference type="InterPro" id="IPR036259">
    <property type="entry name" value="MFS_trans_sf"/>
</dbReference>
<dbReference type="Proteomes" id="UP000681425">
    <property type="component" value="Chromosome"/>
</dbReference>
<evidence type="ECO:0000256" key="5">
    <source>
        <dbReference type="ARBA" id="ARBA00023136"/>
    </source>
</evidence>
<dbReference type="InterPro" id="IPR044770">
    <property type="entry name" value="MFS_spinster-like"/>
</dbReference>
<keyword evidence="4 6" id="KW-1133">Transmembrane helix</keyword>
<evidence type="ECO:0000256" key="3">
    <source>
        <dbReference type="ARBA" id="ARBA00022692"/>
    </source>
</evidence>
<dbReference type="InterPro" id="IPR020846">
    <property type="entry name" value="MFS_dom"/>
</dbReference>
<feature type="transmembrane region" description="Helical" evidence="6">
    <location>
        <begin position="164"/>
        <end position="184"/>
    </location>
</feature>
<feature type="transmembrane region" description="Helical" evidence="6">
    <location>
        <begin position="75"/>
        <end position="95"/>
    </location>
</feature>
<evidence type="ECO:0000256" key="1">
    <source>
        <dbReference type="ARBA" id="ARBA00004141"/>
    </source>
</evidence>
<feature type="transmembrane region" description="Helical" evidence="6">
    <location>
        <begin position="249"/>
        <end position="273"/>
    </location>
</feature>
<feature type="transmembrane region" description="Helical" evidence="6">
    <location>
        <begin position="311"/>
        <end position="333"/>
    </location>
</feature>
<evidence type="ECO:0000313" key="8">
    <source>
        <dbReference type="EMBL" id="QUT06709.1"/>
    </source>
</evidence>
<sequence>MPDAHRWYALALLATAYVCHSIDRQVIAVVIEPIKREFQVSDSGMGVLGGLAYTTAFALACLPMGWLIDRVRRRTLFSIILTIWSGLTVLCGFAGHYMTLLLMRMGVGAAEAGAQPLCLSLISDSFPVRERSTAIGLFYLSAAVGVASSFLIGGVVAAHFGWRAAFFVAGLPGIAVALLIILTLREPPRGRFDEQAHHGASTVREVLRHVRHTPALIHLGIAMALTSLTVTALWVWATSLLIRVHGLPLGQAGVVVAAGAACSAIGSVLCGRIADRLVTRSRRRLALVPLVTSLLCVPFGIGFAYAPTLPVALACLFCTGVAMGGYLAPGYSMAMGLVSPGMRGIVAAAVQLVINLLGSGLGPVVVGLFSDAIGGEYSLRPALALTMLFNIWAAFHFWQAFRHGPTEGDAESGARGATVSH</sequence>
<dbReference type="RefSeq" id="WP_212610021.1">
    <property type="nucleotide sequence ID" value="NZ_CP073910.1"/>
</dbReference>
<dbReference type="PROSITE" id="PS50850">
    <property type="entry name" value="MFS"/>
    <property type="match status" value="1"/>
</dbReference>
<proteinExistence type="predicted"/>
<organism evidence="8 9">
    <name type="scientific">Sphingobium phenoxybenzoativorans</name>
    <dbReference type="NCBI Taxonomy" id="1592790"/>
    <lineage>
        <taxon>Bacteria</taxon>
        <taxon>Pseudomonadati</taxon>
        <taxon>Pseudomonadota</taxon>
        <taxon>Alphaproteobacteria</taxon>
        <taxon>Sphingomonadales</taxon>
        <taxon>Sphingomonadaceae</taxon>
        <taxon>Sphingobium</taxon>
    </lineage>
</organism>
<reference evidence="8" key="1">
    <citation type="submission" date="2021-04" db="EMBL/GenBank/DDBJ databases">
        <title>Isolation of p-tert-butylphenol degrading bacteria Sphingobium phenoxybenzoativorans Tas13 from active sludge.</title>
        <authorList>
            <person name="Li Y."/>
        </authorList>
    </citation>
    <scope>NUCLEOTIDE SEQUENCE</scope>
    <source>
        <strain evidence="8">Tas13</strain>
    </source>
</reference>
<evidence type="ECO:0000256" key="2">
    <source>
        <dbReference type="ARBA" id="ARBA00022448"/>
    </source>
</evidence>
<evidence type="ECO:0000256" key="6">
    <source>
        <dbReference type="SAM" id="Phobius"/>
    </source>
</evidence>
<dbReference type="PANTHER" id="PTHR23505">
    <property type="entry name" value="SPINSTER"/>
    <property type="match status" value="1"/>
</dbReference>
<feature type="transmembrane region" description="Helical" evidence="6">
    <location>
        <begin position="44"/>
        <end position="68"/>
    </location>
</feature>